<dbReference type="AlphaFoldDB" id="A0AAZ1XL46"/>
<dbReference type="Gene3D" id="2.60.40.10">
    <property type="entry name" value="Immunoglobulins"/>
    <property type="match status" value="8"/>
</dbReference>
<dbReference type="PROSITE" id="PS50835">
    <property type="entry name" value="IG_LIKE"/>
    <property type="match status" value="7"/>
</dbReference>
<feature type="domain" description="Ig-like" evidence="5">
    <location>
        <begin position="383"/>
        <end position="467"/>
    </location>
</feature>
<feature type="region of interest" description="Disordered" evidence="3">
    <location>
        <begin position="426"/>
        <end position="448"/>
    </location>
</feature>
<dbReference type="InterPro" id="IPR013783">
    <property type="entry name" value="Ig-like_fold"/>
</dbReference>
<keyword evidence="4" id="KW-0472">Membrane</keyword>
<feature type="domain" description="Ig-like" evidence="5">
    <location>
        <begin position="295"/>
        <end position="380"/>
    </location>
</feature>
<dbReference type="GO" id="GO:0007166">
    <property type="term" value="P:cell surface receptor signaling pathway"/>
    <property type="evidence" value="ECO:0007669"/>
    <property type="project" value="TreeGrafter"/>
</dbReference>
<reference evidence="6" key="3">
    <citation type="submission" date="2025-09" db="UniProtKB">
        <authorList>
            <consortium name="Ensembl"/>
        </authorList>
    </citation>
    <scope>IDENTIFICATION</scope>
</reference>
<feature type="domain" description="Ig-like" evidence="5">
    <location>
        <begin position="121"/>
        <end position="199"/>
    </location>
</feature>
<accession>A0AAZ1XL46</accession>
<evidence type="ECO:0000256" key="1">
    <source>
        <dbReference type="ARBA" id="ARBA00022729"/>
    </source>
</evidence>
<proteinExistence type="predicted"/>
<evidence type="ECO:0000256" key="2">
    <source>
        <dbReference type="ARBA" id="ARBA00023157"/>
    </source>
</evidence>
<feature type="compositionally biased region" description="Low complexity" evidence="3">
    <location>
        <begin position="900"/>
        <end position="909"/>
    </location>
</feature>
<feature type="domain" description="Ig-like" evidence="5">
    <location>
        <begin position="473"/>
        <end position="553"/>
    </location>
</feature>
<reference evidence="6" key="2">
    <citation type="submission" date="2025-08" db="UniProtKB">
        <authorList>
            <consortium name="Ensembl"/>
        </authorList>
    </citation>
    <scope>IDENTIFICATION</scope>
</reference>
<keyword evidence="7" id="KW-1185">Reference proteome</keyword>
<name>A0AAZ1XL46_OREAU</name>
<dbReference type="Proteomes" id="UP000472276">
    <property type="component" value="Unassembled WGS sequence"/>
</dbReference>
<dbReference type="InterPro" id="IPR036179">
    <property type="entry name" value="Ig-like_dom_sf"/>
</dbReference>
<keyword evidence="2" id="KW-1015">Disulfide bond</keyword>
<dbReference type="SMART" id="SM00408">
    <property type="entry name" value="IGc2"/>
    <property type="match status" value="5"/>
</dbReference>
<dbReference type="Pfam" id="PF13895">
    <property type="entry name" value="Ig_2"/>
    <property type="match status" value="5"/>
</dbReference>
<dbReference type="GO" id="GO:0006955">
    <property type="term" value="P:immune response"/>
    <property type="evidence" value="ECO:0007669"/>
    <property type="project" value="TreeGrafter"/>
</dbReference>
<evidence type="ECO:0000256" key="4">
    <source>
        <dbReference type="SAM" id="Phobius"/>
    </source>
</evidence>
<dbReference type="InterPro" id="IPR007110">
    <property type="entry name" value="Ig-like_dom"/>
</dbReference>
<dbReference type="InterPro" id="IPR003599">
    <property type="entry name" value="Ig_sub"/>
</dbReference>
<feature type="domain" description="Ig-like" evidence="5">
    <location>
        <begin position="28"/>
        <end position="97"/>
    </location>
</feature>
<feature type="domain" description="Ig-like" evidence="5">
    <location>
        <begin position="668"/>
        <end position="749"/>
    </location>
</feature>
<dbReference type="PANTHER" id="PTHR11481:SF64">
    <property type="entry name" value="FC RECEPTOR-LIKE PROTEIN 4"/>
    <property type="match status" value="1"/>
</dbReference>
<dbReference type="SUPFAM" id="SSF48726">
    <property type="entry name" value="Immunoglobulin"/>
    <property type="match status" value="7"/>
</dbReference>
<dbReference type="PANTHER" id="PTHR11481">
    <property type="entry name" value="IMMUNOGLOBULIN FC RECEPTOR"/>
    <property type="match status" value="1"/>
</dbReference>
<dbReference type="Pfam" id="PF13927">
    <property type="entry name" value="Ig_3"/>
    <property type="match status" value="1"/>
</dbReference>
<feature type="domain" description="Ig-like" evidence="5">
    <location>
        <begin position="208"/>
        <end position="288"/>
    </location>
</feature>
<feature type="compositionally biased region" description="Basic residues" evidence="3">
    <location>
        <begin position="890"/>
        <end position="899"/>
    </location>
</feature>
<evidence type="ECO:0000313" key="7">
    <source>
        <dbReference type="Proteomes" id="UP000472276"/>
    </source>
</evidence>
<dbReference type="GO" id="GO:0004888">
    <property type="term" value="F:transmembrane signaling receptor activity"/>
    <property type="evidence" value="ECO:0007669"/>
    <property type="project" value="TreeGrafter"/>
</dbReference>
<feature type="region of interest" description="Disordered" evidence="3">
    <location>
        <begin position="889"/>
        <end position="910"/>
    </location>
</feature>
<reference evidence="7" key="1">
    <citation type="submission" date="2020-03" db="EMBL/GenBank/DDBJ databases">
        <title>Evolution of repeat sequences and sex chromosomes of tilapia species revealed by chromosome-level genomes.</title>
        <authorList>
            <person name="Xu L."/>
            <person name="Tao W."/>
            <person name="Wang D."/>
            <person name="Zhou Q."/>
        </authorList>
    </citation>
    <scope>NUCLEOTIDE SEQUENCE [LARGE SCALE GENOMIC DNA]</scope>
    <source>
        <strain evidence="7">Israel</strain>
    </source>
</reference>
<dbReference type="InterPro" id="IPR003598">
    <property type="entry name" value="Ig_sub2"/>
</dbReference>
<dbReference type="GO" id="GO:0009897">
    <property type="term" value="C:external side of plasma membrane"/>
    <property type="evidence" value="ECO:0007669"/>
    <property type="project" value="TreeGrafter"/>
</dbReference>
<keyword evidence="4" id="KW-1133">Transmembrane helix</keyword>
<evidence type="ECO:0000313" key="6">
    <source>
        <dbReference type="Ensembl" id="ENSOABP00000068961.1"/>
    </source>
</evidence>
<organism evidence="6 7">
    <name type="scientific">Oreochromis aureus</name>
    <name type="common">Israeli tilapia</name>
    <name type="synonym">Chromis aureus</name>
    <dbReference type="NCBI Taxonomy" id="47969"/>
    <lineage>
        <taxon>Eukaryota</taxon>
        <taxon>Metazoa</taxon>
        <taxon>Chordata</taxon>
        <taxon>Craniata</taxon>
        <taxon>Vertebrata</taxon>
        <taxon>Euteleostomi</taxon>
        <taxon>Actinopterygii</taxon>
        <taxon>Neopterygii</taxon>
        <taxon>Teleostei</taxon>
        <taxon>Neoteleostei</taxon>
        <taxon>Acanthomorphata</taxon>
        <taxon>Ovalentaria</taxon>
        <taxon>Cichlomorphae</taxon>
        <taxon>Cichliformes</taxon>
        <taxon>Cichlidae</taxon>
        <taxon>African cichlids</taxon>
        <taxon>Pseudocrenilabrinae</taxon>
        <taxon>Oreochromini</taxon>
        <taxon>Oreochromis</taxon>
    </lineage>
</organism>
<keyword evidence="4" id="KW-0812">Transmembrane</keyword>
<sequence length="921" mass="103205">VSCIGRRGNFYTHWSDSITLTVSYPPKPTVFLQPSWTRIYSRVIYSGETVTVRCEIQGGEGAQWTYEWRRGQKNIHETSSEYRITATKSHSGGYSCRGRRSSSWTDWSYITTLTLLHPPKPTVTLQRSYTQIYRGTTVRCEIQGVEGAQWTYEWRRGWVDIPETSNEYRINSVTESDGGGYSCRATRSSSWTEWSVTTTLTVIIPIKPTVTLQPSWTQIYGGETVTVRCEIQGGEGAQWTYEWRRGQSNIGSASSVYTISKATWFDSGGYSCWGRRDYVLTYLSETITLTVSSKPKAKLRADRTAVPVGGSVTLTCSVNPSSSSSAWKYYWYRDGKSYEALTNGQISVSEGGLYSCRGGRGKPVYYTEDSESVRIETTVSNRSVVTLYPNWSEIYSGETITVRCEIHGGDTEWDYEWETNSTIKPPNQNEYSIRSASSSNSGNYRCKGRMKSSQHKTTEWSDSVTLTVSDNKPRPVLTVSPSWLSPGASVTLNCELEHPSAGWSFYWYKAVPDLKTYNYESYSYELLPDGRRTAQDSYIIHGQTHTAGYVCRAGRGDPEYHTDHSQPKFVWSADVHSAASLTVSPDRVQHFTSDSVSLTCEGNFTEWRVMTVPQSDPSYYYKCERRTGSTCNIYTSKSDTGVYWCESGSGEFSSAVNITVQNHYYYVPILVSPVHPVTEGASVSLSCSLKTQKILSNVFFYHNDKLIQNDTRGELNISAVSKSDEGFYKCQYSGRESAQSWMSVKVTVSGADSSSSPVWLMVGLVCGVSLIIILLLLLYRCRQSKYSCFTRSIQSESHSPGSSTNHGVNQDETHVYDSVHPGTNHIYDSVTLVEDNRNGSDEHQDVTYALIELKNFEKKRKRHKPEQSAVYSEVKTGAAEDSLMYAEVKRPKKAKKKAGKSSPAADAAVYSEVTLGSFPGQ</sequence>
<gene>
    <name evidence="6" type="primary">LOC116324312</name>
</gene>
<dbReference type="Ensembl" id="ENSOABT00000068684.1">
    <property type="protein sequence ID" value="ENSOABP00000068961.1"/>
    <property type="gene ID" value="ENSOABG00000034307.1"/>
</dbReference>
<feature type="transmembrane region" description="Helical" evidence="4">
    <location>
        <begin position="758"/>
        <end position="779"/>
    </location>
</feature>
<evidence type="ECO:0000256" key="3">
    <source>
        <dbReference type="SAM" id="MobiDB-lite"/>
    </source>
</evidence>
<protein>
    <recommendedName>
        <fullName evidence="5">Ig-like domain-containing protein</fullName>
    </recommendedName>
</protein>
<dbReference type="SMART" id="SM00409">
    <property type="entry name" value="IG"/>
    <property type="match status" value="7"/>
</dbReference>
<evidence type="ECO:0000259" key="5">
    <source>
        <dbReference type="PROSITE" id="PS50835"/>
    </source>
</evidence>
<feature type="compositionally biased region" description="Low complexity" evidence="3">
    <location>
        <begin position="432"/>
        <end position="441"/>
    </location>
</feature>
<dbReference type="InterPro" id="IPR050488">
    <property type="entry name" value="Ig_Fc_receptor"/>
</dbReference>
<keyword evidence="1" id="KW-0732">Signal</keyword>